<dbReference type="STRING" id="1642647.PSM36_3283"/>
<dbReference type="AlphaFoldDB" id="A0A1R3T9V4"/>
<dbReference type="InterPro" id="IPR036390">
    <property type="entry name" value="WH_DNA-bd_sf"/>
</dbReference>
<evidence type="ECO:0000313" key="2">
    <source>
        <dbReference type="EMBL" id="SCD22068.1"/>
    </source>
</evidence>
<name>A0A1R3T9V4_9BACT</name>
<evidence type="ECO:0000313" key="3">
    <source>
        <dbReference type="Proteomes" id="UP000187464"/>
    </source>
</evidence>
<dbReference type="RefSeq" id="WP_019538429.1">
    <property type="nucleotide sequence ID" value="NZ_LT605205.1"/>
</dbReference>
<protein>
    <submittedName>
        <fullName evidence="2">Winged helix DNA-binding domain</fullName>
    </submittedName>
</protein>
<dbReference type="PANTHER" id="PTHR37318">
    <property type="entry name" value="BSL7504 PROTEIN"/>
    <property type="match status" value="1"/>
</dbReference>
<accession>A0A1R3T9V4</accession>
<dbReference type="Gene3D" id="1.10.10.10">
    <property type="entry name" value="Winged helix-like DNA-binding domain superfamily/Winged helix DNA-binding domain"/>
    <property type="match status" value="1"/>
</dbReference>
<keyword evidence="3" id="KW-1185">Reference proteome</keyword>
<dbReference type="EMBL" id="LT605205">
    <property type="protein sequence ID" value="SCD22068.1"/>
    <property type="molecule type" value="Genomic_DNA"/>
</dbReference>
<dbReference type="InterPro" id="IPR036388">
    <property type="entry name" value="WH-like_DNA-bd_sf"/>
</dbReference>
<gene>
    <name evidence="2" type="ORF">PSM36_3283</name>
</gene>
<sequence>MIEHLEDINKAFESKVRLGIMSVLMVNDEIDFNSLKELLGVTDGNLASHTRALESLEYIVVKKQFVGRKPRTTFARTGKGEKAFREHLQALESFLNKVER</sequence>
<dbReference type="InterPro" id="IPR027395">
    <property type="entry name" value="WH_DNA-bd_dom"/>
</dbReference>
<feature type="domain" description="Winged helix DNA-binding" evidence="1">
    <location>
        <begin position="16"/>
        <end position="95"/>
    </location>
</feature>
<dbReference type="Proteomes" id="UP000187464">
    <property type="component" value="Chromosome I"/>
</dbReference>
<dbReference type="GO" id="GO:0003677">
    <property type="term" value="F:DNA binding"/>
    <property type="evidence" value="ECO:0007669"/>
    <property type="project" value="UniProtKB-KW"/>
</dbReference>
<dbReference type="Pfam" id="PF13601">
    <property type="entry name" value="HTH_34"/>
    <property type="match status" value="1"/>
</dbReference>
<evidence type="ECO:0000259" key="1">
    <source>
        <dbReference type="Pfam" id="PF13601"/>
    </source>
</evidence>
<keyword evidence="2" id="KW-0238">DNA-binding</keyword>
<proteinExistence type="predicted"/>
<dbReference type="SUPFAM" id="SSF46785">
    <property type="entry name" value="Winged helix' DNA-binding domain"/>
    <property type="match status" value="1"/>
</dbReference>
<dbReference type="KEGG" id="psac:PSM36_3283"/>
<organism evidence="2 3">
    <name type="scientific">Proteiniphilum saccharofermentans</name>
    <dbReference type="NCBI Taxonomy" id="1642647"/>
    <lineage>
        <taxon>Bacteria</taxon>
        <taxon>Pseudomonadati</taxon>
        <taxon>Bacteroidota</taxon>
        <taxon>Bacteroidia</taxon>
        <taxon>Bacteroidales</taxon>
        <taxon>Dysgonomonadaceae</taxon>
        <taxon>Proteiniphilum</taxon>
    </lineage>
</organism>
<dbReference type="PANTHER" id="PTHR37318:SF1">
    <property type="entry name" value="BSL7504 PROTEIN"/>
    <property type="match status" value="1"/>
</dbReference>
<reference evidence="2 3" key="1">
    <citation type="submission" date="2016-08" db="EMBL/GenBank/DDBJ databases">
        <authorList>
            <person name="Seilhamer J.J."/>
        </authorList>
    </citation>
    <scope>NUCLEOTIDE SEQUENCE [LARGE SCALE GENOMIC DNA]</scope>
    <source>
        <strain evidence="2">M3/6</strain>
    </source>
</reference>